<evidence type="ECO:0000313" key="1">
    <source>
        <dbReference type="EMBL" id="AXV07576.1"/>
    </source>
</evidence>
<dbReference type="Proteomes" id="UP000264006">
    <property type="component" value="Chromosome"/>
</dbReference>
<keyword evidence="2" id="KW-1185">Reference proteome</keyword>
<dbReference type="OrthoDB" id="9802352at2"/>
<reference evidence="1 2" key="1">
    <citation type="submission" date="2018-09" db="EMBL/GenBank/DDBJ databases">
        <title>Complete genome sequence of Euzebya sp. DY32-46 isolated from seawater of Pacific Ocean.</title>
        <authorList>
            <person name="Xu L."/>
            <person name="Wu Y.-H."/>
            <person name="Xu X.-W."/>
        </authorList>
    </citation>
    <scope>NUCLEOTIDE SEQUENCE [LARGE SCALE GENOMIC DNA]</scope>
    <source>
        <strain evidence="1 2">DY32-46</strain>
    </source>
</reference>
<protein>
    <submittedName>
        <fullName evidence="1">Uncharacterized protein</fullName>
    </submittedName>
</protein>
<dbReference type="KEGG" id="euz:DVS28_a2897"/>
<evidence type="ECO:0000313" key="2">
    <source>
        <dbReference type="Proteomes" id="UP000264006"/>
    </source>
</evidence>
<dbReference type="EMBL" id="CP031165">
    <property type="protein sequence ID" value="AXV07576.1"/>
    <property type="molecule type" value="Genomic_DNA"/>
</dbReference>
<dbReference type="AlphaFoldDB" id="A0A346XZC9"/>
<sequence>MTAWFTATTVLGATFDEEYDLGDGTLYLGSYAHVASDNGVNYSNPSVALWSGADRAVWTETEVRDTAWLVGLFQHLEPKIIGETAVVSGADLSMAEVTDEEVLTTILSGPWPGSDRILRLFDLEAWAPTSRRGMDAEAGELFRRGDEAVLRGVNAMVQVREADFGSTGSVDFLRRFGGLDRARVR</sequence>
<organism evidence="1 2">
    <name type="scientific">Euzebya pacifica</name>
    <dbReference type="NCBI Taxonomy" id="1608957"/>
    <lineage>
        <taxon>Bacteria</taxon>
        <taxon>Bacillati</taxon>
        <taxon>Actinomycetota</taxon>
        <taxon>Nitriliruptoria</taxon>
        <taxon>Euzebyales</taxon>
    </lineage>
</organism>
<accession>A0A346XZC9</accession>
<proteinExistence type="predicted"/>
<name>A0A346XZC9_9ACTN</name>
<gene>
    <name evidence="1" type="ORF">DVS28_a2897</name>
</gene>